<dbReference type="SUPFAM" id="SSF140459">
    <property type="entry name" value="PE/PPE dimer-like"/>
    <property type="match status" value="1"/>
</dbReference>
<dbReference type="InterPro" id="IPR056823">
    <property type="entry name" value="TEN-like_YD-shell"/>
</dbReference>
<evidence type="ECO:0000256" key="2">
    <source>
        <dbReference type="SAM" id="MobiDB-lite"/>
    </source>
</evidence>
<dbReference type="EMBL" id="CP113836">
    <property type="protein sequence ID" value="WAL69575.1"/>
    <property type="molecule type" value="Genomic_DNA"/>
</dbReference>
<evidence type="ECO:0000313" key="6">
    <source>
        <dbReference type="Proteomes" id="UP001163203"/>
    </source>
</evidence>
<name>A0ABY7BC93_9PSEU</name>
<dbReference type="Proteomes" id="UP001163203">
    <property type="component" value="Chromosome"/>
</dbReference>
<evidence type="ECO:0000259" key="3">
    <source>
        <dbReference type="Pfam" id="PF20148"/>
    </source>
</evidence>
<dbReference type="InterPro" id="IPR045351">
    <property type="entry name" value="DUF6531"/>
</dbReference>
<dbReference type="RefSeq" id="WP_268759660.1">
    <property type="nucleotide sequence ID" value="NZ_CP113836.1"/>
</dbReference>
<dbReference type="Gene3D" id="1.20.1260.20">
    <property type="entry name" value="PPE superfamily"/>
    <property type="match status" value="1"/>
</dbReference>
<feature type="domain" description="Teneurin-like YD-shell" evidence="4">
    <location>
        <begin position="1064"/>
        <end position="1205"/>
    </location>
</feature>
<feature type="compositionally biased region" description="Basic and acidic residues" evidence="2">
    <location>
        <begin position="252"/>
        <end position="266"/>
    </location>
</feature>
<dbReference type="Pfam" id="PF25023">
    <property type="entry name" value="TEN_YD-shell"/>
    <property type="match status" value="1"/>
</dbReference>
<keyword evidence="6" id="KW-1185">Reference proteome</keyword>
<protein>
    <submittedName>
        <fullName evidence="5">DUF6531 domain-containing protein</fullName>
    </submittedName>
</protein>
<dbReference type="InterPro" id="IPR022385">
    <property type="entry name" value="Rhs_assc_core"/>
</dbReference>
<feature type="compositionally biased region" description="Low complexity" evidence="2">
    <location>
        <begin position="291"/>
        <end position="325"/>
    </location>
</feature>
<accession>A0ABY7BC93</accession>
<keyword evidence="1" id="KW-0677">Repeat</keyword>
<dbReference type="InterPro" id="IPR050708">
    <property type="entry name" value="T6SS_VgrG/RHS"/>
</dbReference>
<organism evidence="5 6">
    <name type="scientific">Amycolatopsis cynarae</name>
    <dbReference type="NCBI Taxonomy" id="2995223"/>
    <lineage>
        <taxon>Bacteria</taxon>
        <taxon>Bacillati</taxon>
        <taxon>Actinomycetota</taxon>
        <taxon>Actinomycetes</taxon>
        <taxon>Pseudonocardiales</taxon>
        <taxon>Pseudonocardiaceae</taxon>
        <taxon>Amycolatopsis</taxon>
    </lineage>
</organism>
<dbReference type="Pfam" id="PF20148">
    <property type="entry name" value="DUF6531"/>
    <property type="match status" value="1"/>
</dbReference>
<feature type="region of interest" description="Disordered" evidence="2">
    <location>
        <begin position="251"/>
        <end position="352"/>
    </location>
</feature>
<dbReference type="NCBIfam" id="TIGR03696">
    <property type="entry name" value="Rhs_assc_core"/>
    <property type="match status" value="1"/>
</dbReference>
<evidence type="ECO:0000256" key="1">
    <source>
        <dbReference type="ARBA" id="ARBA00022737"/>
    </source>
</evidence>
<dbReference type="PANTHER" id="PTHR32305">
    <property type="match status" value="1"/>
</dbReference>
<sequence length="1492" mass="163298">MSNPLVAAKQDSTTWHSGINVLDDAAGVYDGVQSGSWIEGGIAAFGTGMDLLTMAMNPVGTLISYGLNWLIEHVQPLQDALNQLAGDADQIAAYSQTWKNVAQAVQKSAKELTDTVTRDTAHWTGQAADTYRAQLKNKIDHLGAAATCAETIGTVVQIVGVITGAVRGMVRDMVTQAVGDFIQDALEEVCSLGLGTPVVVAQVVEQVSAWIEKIGALLKKLINSVEALRPMMSKLEEIFAAIKKVMNALHGHGGEEPHLRAGDDSTHVSSAGDEPHTGTGDGTRPSGTDEPSAGSSASDGTTGSSSPDEPSSGGTSTQPSGSSDPPKVENSEPPRTSKTSAETPATDDPIDLTTGRVFLDQVDVELPGTLPLVLSRSHRSDHAYGRWFGPTWSSTVDQKIEVAGDVVHFVAADGMLLTYPVPAAGEPVLPVHGTPWPLARAGDGGFTVTNRKLGRTLHFAAGGGDRLPISAISDRNGNRIDFRYEASGLLAEITHSAGYRVLVTTEDGLISELRLANPEGRDIRLKRYRYDAGRRLVEVVNSSGRPVRFDYDPAGRLTGWEDTNGMWYRYRYDGLGRCIEARGAGGFLDCTLEFDERNRTTRRTDSLGHTTTYQLNEQFQIVREIDPLGAETVSDWDRHNRLLSRTDPLGNTFRYRYDEDGNLTAIERPDGTRAHAEYNGQGLPVGIVAPGGARWRQEYDDRGNRTAAVDPAGAVTRYAYDERGCLVSSTNALGQTTRIDNDRAGLPVAVTAPDGAVTRYRRDVFGRVTAIIDPLGGMTRFGWTVEGKPLSRTLPDGATERWSYDGEGNTLSHIDPLGNTTRVEVNHFDLPVAETGPDGSRLEFRYDTELRRVAVVDSRGLTWRYRYDAAGNLVEQTDFNGRKLRYGYDAARRIAEYTNGNGEVTVFRRDALGNVREEHCEGSVTTFAYDADGRLVRAANADADVLLQRDVLGRVVAETVNGRTVESAYDVLGRRIRRRTPSGTESTWEYGSNGRPSSLVAAGRRMRFGYDRAGRETRRLLGSVALTQIWDANHRLRAQSVTTSGAPGGRERGERVLQRRSYRYRADGRVTRSVDQLAGAREYGLDANGRVASVLGDGWEERYAYDAAGNLVLASWPALGDDPDAAAQGEREYAGALLRRAGKVSYRHDREGRVVCREVARPDGEGRAWHYTWDPKGRMTAADTPEGQHWRYRYDALGRRIAKERLAQDRVTVLERVEFTWDGNVLAEQLREGGTTTWELEPGSFTPMLQFERKFAGDGERDRVDEAFYAIVADLSGSPAELVTPDGILAGRATASLWGVRSAVGPAECDLRFPGQYHDSETGLHYNFHRYYEPATARYQSSDPLGLAPSPNPYAYVSNPIWQIDPFGLYPQNNPDAPPGKKVLYHGSKDFEGDQFSLNKAVDGKREYTPEGGVYLTDDFQRAATQYGVGGKIVRVEVPEDFADSVRQLGGPGRNQPEYFVNTPEGIQLINEGITDVVPTNEAIMRFFSGNF</sequence>
<evidence type="ECO:0000259" key="4">
    <source>
        <dbReference type="Pfam" id="PF25023"/>
    </source>
</evidence>
<dbReference type="NCBIfam" id="TIGR01643">
    <property type="entry name" value="YD_repeat_2x"/>
    <property type="match status" value="8"/>
</dbReference>
<proteinExistence type="predicted"/>
<feature type="compositionally biased region" description="Polar residues" evidence="2">
    <location>
        <begin position="333"/>
        <end position="343"/>
    </location>
</feature>
<dbReference type="InterPro" id="IPR006530">
    <property type="entry name" value="YD"/>
</dbReference>
<reference evidence="5" key="1">
    <citation type="submission" date="2022-11" db="EMBL/GenBank/DDBJ databases">
        <authorList>
            <person name="Mo P."/>
        </authorList>
    </citation>
    <scope>NUCLEOTIDE SEQUENCE</scope>
    <source>
        <strain evidence="5">HUAS 11-8</strain>
    </source>
</reference>
<dbReference type="Gene3D" id="2.180.10.10">
    <property type="entry name" value="RHS repeat-associated core"/>
    <property type="match status" value="4"/>
</dbReference>
<dbReference type="InterPro" id="IPR038332">
    <property type="entry name" value="PPE_sf"/>
</dbReference>
<evidence type="ECO:0000313" key="5">
    <source>
        <dbReference type="EMBL" id="WAL69575.1"/>
    </source>
</evidence>
<gene>
    <name evidence="5" type="ORF">ORV05_17960</name>
</gene>
<dbReference type="InterPro" id="IPR031325">
    <property type="entry name" value="RHS_repeat"/>
</dbReference>
<dbReference type="PANTHER" id="PTHR32305:SF15">
    <property type="entry name" value="PROTEIN RHSA-RELATED"/>
    <property type="match status" value="1"/>
</dbReference>
<feature type="domain" description="DUF6531" evidence="3">
    <location>
        <begin position="348"/>
        <end position="419"/>
    </location>
</feature>
<dbReference type="Pfam" id="PF05593">
    <property type="entry name" value="RHS_repeat"/>
    <property type="match status" value="7"/>
</dbReference>